<accession>A0AAD6YUB7</accession>
<sequence length="878" mass="99825">MDGLSEDGSEVGDAIGNDFEGFKARVRACANDVFEKQRRKGGRSTQKAMVRCLDEFIEYALKKDLIRDRIVDENLLLHYIDHTFYRPKKNQKGHTIPGTRVGASQIKKQFFGALRVRKTQEARDPKLAQSRPALTVTVWDLVKSRMSQALQRVRGGLDEVEDAPDIIANTFLHDITLEQLQEIGRGFLAHRELASALKGHLAWTGQNATGNRGDDIRALRLSEIQPYEMTHPKRKTRFFVVLGLQGAEKCGKRGMKTTINPSYSVFAPHKDGSQCAVGAFAFYLHFLFDVYHIIEKMQIDFTQNSSWRQIWLLHSRKSPTIPFSEPSLNNVYTSAFKVANFESRIKAHLPRHLLGYKQEQFSVDPNETSKLGWSRGQVYFDVYAPALPKNAIIAAAGFDVDEDNEPVHTRIPVPNHFLQLVCPMAEEIHSKLKGKLNLGGAAHFWQMIIQLRPYLFQCGAAIYQKHPNSALFRLPAFKDRDVKNWMKTTFRDSLTLLEASEGDPFAQLRIENHLLNTSYKEVSLRLGDLNQQMKLLMNTVLRRTAALSPTKGFSTSTYYEPSQLVNEPATPSRPATLRPARHGGNPTTPPNMPDTDGEDDLGVYGPDDDLRAFVTQSPQSDSGPRVHTQVDLVLPSARAFYDPGTSFCCAAHRNLLPPFLGQQTITWNAIFSHIRNPDGLWDVWGPKTVGQYATVDELWELWTEGEYTYKDGVRNGKKPPLRDVEQRFGDTWRTSRTLKIHKQWERLREIPEYITRASCSGKSPNDMIQELEAMRGDGPMKHGLSKLSELVAKRRKTEAAQVHFYFLLFYSAYRFLLASRQYQPCQMTKTTHPRLHPDLKTPGPCLENGNERPHMELGIGLRRKAEIARRITVHYSVQ</sequence>
<dbReference type="AlphaFoldDB" id="A0AAD6YUB7"/>
<gene>
    <name evidence="4" type="ORF">GGX14DRAFT_346780</name>
</gene>
<dbReference type="InterPro" id="IPR052146">
    <property type="entry name" value="HOT1"/>
</dbReference>
<dbReference type="PANTHER" id="PTHR37784">
    <property type="entry name" value="PROTEIN MSN1"/>
    <property type="match status" value="1"/>
</dbReference>
<dbReference type="InterPro" id="IPR031872">
    <property type="entry name" value="NDC10_II"/>
</dbReference>
<dbReference type="InterPro" id="IPR022210">
    <property type="entry name" value="TF_GCR1-like"/>
</dbReference>
<feature type="domain" description="Ndc10" evidence="3">
    <location>
        <begin position="207"/>
        <end position="481"/>
    </location>
</feature>
<protein>
    <recommendedName>
        <fullName evidence="6">Ndc10 domain-containing protein</fullName>
    </recommendedName>
</protein>
<dbReference type="PANTHER" id="PTHR37784:SF4">
    <property type="entry name" value="TRANSCRIPTION FACTOR-LIKE PROTEIN EUC1"/>
    <property type="match status" value="1"/>
</dbReference>
<evidence type="ECO:0000313" key="5">
    <source>
        <dbReference type="Proteomes" id="UP001219525"/>
    </source>
</evidence>
<proteinExistence type="predicted"/>
<dbReference type="Pfam" id="PF16787">
    <property type="entry name" value="NDC10_II"/>
    <property type="match status" value="1"/>
</dbReference>
<evidence type="ECO:0008006" key="6">
    <source>
        <dbReference type="Google" id="ProtNLM"/>
    </source>
</evidence>
<dbReference type="Proteomes" id="UP001219525">
    <property type="component" value="Unassembled WGS sequence"/>
</dbReference>
<dbReference type="EMBL" id="JARJCW010000002">
    <property type="protein sequence ID" value="KAJ7229113.1"/>
    <property type="molecule type" value="Genomic_DNA"/>
</dbReference>
<reference evidence="4" key="1">
    <citation type="submission" date="2023-03" db="EMBL/GenBank/DDBJ databases">
        <title>Massive genome expansion in bonnet fungi (Mycena s.s.) driven by repeated elements and novel gene families across ecological guilds.</title>
        <authorList>
            <consortium name="Lawrence Berkeley National Laboratory"/>
            <person name="Harder C.B."/>
            <person name="Miyauchi S."/>
            <person name="Viragh M."/>
            <person name="Kuo A."/>
            <person name="Thoen E."/>
            <person name="Andreopoulos B."/>
            <person name="Lu D."/>
            <person name="Skrede I."/>
            <person name="Drula E."/>
            <person name="Henrissat B."/>
            <person name="Morin E."/>
            <person name="Kohler A."/>
            <person name="Barry K."/>
            <person name="LaButti K."/>
            <person name="Morin E."/>
            <person name="Salamov A."/>
            <person name="Lipzen A."/>
            <person name="Mereny Z."/>
            <person name="Hegedus B."/>
            <person name="Baldrian P."/>
            <person name="Stursova M."/>
            <person name="Weitz H."/>
            <person name="Taylor A."/>
            <person name="Grigoriev I.V."/>
            <person name="Nagy L.G."/>
            <person name="Martin F."/>
            <person name="Kauserud H."/>
        </authorList>
    </citation>
    <scope>NUCLEOTIDE SEQUENCE</scope>
    <source>
        <strain evidence="4">9144</strain>
    </source>
</reference>
<name>A0AAD6YUB7_9AGAR</name>
<feature type="region of interest" description="Disordered" evidence="1">
    <location>
        <begin position="557"/>
        <end position="606"/>
    </location>
</feature>
<dbReference type="InterPro" id="IPR038279">
    <property type="entry name" value="Ndc10_dom2_sf"/>
</dbReference>
<keyword evidence="5" id="KW-1185">Reference proteome</keyword>
<evidence type="ECO:0000259" key="2">
    <source>
        <dbReference type="Pfam" id="PF12550"/>
    </source>
</evidence>
<feature type="domain" description="Transcription activator GCR1-like" evidence="2">
    <location>
        <begin position="692"/>
        <end position="775"/>
    </location>
</feature>
<organism evidence="4 5">
    <name type="scientific">Mycena pura</name>
    <dbReference type="NCBI Taxonomy" id="153505"/>
    <lineage>
        <taxon>Eukaryota</taxon>
        <taxon>Fungi</taxon>
        <taxon>Dikarya</taxon>
        <taxon>Basidiomycota</taxon>
        <taxon>Agaricomycotina</taxon>
        <taxon>Agaricomycetes</taxon>
        <taxon>Agaricomycetidae</taxon>
        <taxon>Agaricales</taxon>
        <taxon>Marasmiineae</taxon>
        <taxon>Mycenaceae</taxon>
        <taxon>Mycena</taxon>
    </lineage>
</organism>
<dbReference type="Gene3D" id="1.10.443.20">
    <property type="entry name" value="Centromere DNA-binding protein complex CBF3 subunit, domain 2"/>
    <property type="match status" value="1"/>
</dbReference>
<comment type="caution">
    <text evidence="4">The sequence shown here is derived from an EMBL/GenBank/DDBJ whole genome shotgun (WGS) entry which is preliminary data.</text>
</comment>
<evidence type="ECO:0000313" key="4">
    <source>
        <dbReference type="EMBL" id="KAJ7229113.1"/>
    </source>
</evidence>
<evidence type="ECO:0000259" key="3">
    <source>
        <dbReference type="Pfam" id="PF16787"/>
    </source>
</evidence>
<evidence type="ECO:0000256" key="1">
    <source>
        <dbReference type="SAM" id="MobiDB-lite"/>
    </source>
</evidence>
<dbReference type="Pfam" id="PF12550">
    <property type="entry name" value="GCR1_C"/>
    <property type="match status" value="1"/>
</dbReference>
<dbReference type="GO" id="GO:0060963">
    <property type="term" value="P:positive regulation of ribosomal protein gene transcription by RNA polymerase II"/>
    <property type="evidence" value="ECO:0007669"/>
    <property type="project" value="TreeGrafter"/>
</dbReference>
<dbReference type="GO" id="GO:0000981">
    <property type="term" value="F:DNA-binding transcription factor activity, RNA polymerase II-specific"/>
    <property type="evidence" value="ECO:0007669"/>
    <property type="project" value="TreeGrafter"/>
</dbReference>
<dbReference type="GO" id="GO:0000978">
    <property type="term" value="F:RNA polymerase II cis-regulatory region sequence-specific DNA binding"/>
    <property type="evidence" value="ECO:0007669"/>
    <property type="project" value="TreeGrafter"/>
</dbReference>